<evidence type="ECO:0000256" key="1">
    <source>
        <dbReference type="ARBA" id="ARBA00001947"/>
    </source>
</evidence>
<dbReference type="CDD" id="cd16278">
    <property type="entry name" value="metallo-hydrolase-like_MBL-fold"/>
    <property type="match status" value="1"/>
</dbReference>
<accession>A0A975YIL6</accession>
<dbReference type="Pfam" id="PF00753">
    <property type="entry name" value="Lactamase_B"/>
    <property type="match status" value="1"/>
</dbReference>
<dbReference type="GO" id="GO:0008800">
    <property type="term" value="F:beta-lactamase activity"/>
    <property type="evidence" value="ECO:0007669"/>
    <property type="project" value="InterPro"/>
</dbReference>
<evidence type="ECO:0000313" key="6">
    <source>
        <dbReference type="EMBL" id="QXM23528.1"/>
    </source>
</evidence>
<dbReference type="GO" id="GO:0008270">
    <property type="term" value="F:zinc ion binding"/>
    <property type="evidence" value="ECO:0007669"/>
    <property type="project" value="InterPro"/>
</dbReference>
<dbReference type="InterPro" id="IPR041516">
    <property type="entry name" value="LACTB2_WH"/>
</dbReference>
<dbReference type="GO" id="GO:0017001">
    <property type="term" value="P:antibiotic catabolic process"/>
    <property type="evidence" value="ECO:0007669"/>
    <property type="project" value="InterPro"/>
</dbReference>
<gene>
    <name evidence="6" type="ORF">KO353_09315</name>
</gene>
<organism evidence="6 7">
    <name type="scientific">Elioraea tepida</name>
    <dbReference type="NCBI Taxonomy" id="2843330"/>
    <lineage>
        <taxon>Bacteria</taxon>
        <taxon>Pseudomonadati</taxon>
        <taxon>Pseudomonadota</taxon>
        <taxon>Alphaproteobacteria</taxon>
        <taxon>Acetobacterales</taxon>
        <taxon>Elioraeaceae</taxon>
        <taxon>Elioraea</taxon>
    </lineage>
</organism>
<evidence type="ECO:0000256" key="2">
    <source>
        <dbReference type="ARBA" id="ARBA00022723"/>
    </source>
</evidence>
<evidence type="ECO:0000313" key="7">
    <source>
        <dbReference type="Proteomes" id="UP000694001"/>
    </source>
</evidence>
<comment type="cofactor">
    <cofactor evidence="1">
        <name>Zn(2+)</name>
        <dbReference type="ChEBI" id="CHEBI:29105"/>
    </cofactor>
</comment>
<dbReference type="SMART" id="SM00849">
    <property type="entry name" value="Lactamase_B"/>
    <property type="match status" value="1"/>
</dbReference>
<keyword evidence="4" id="KW-0862">Zinc</keyword>
<keyword evidence="7" id="KW-1185">Reference proteome</keyword>
<sequence>MSSPPVLTEPVPPHGVVIPAHPLVRRVVARNPGPMTCHGTSSWIVGHGRVAVIDPGPDDDAHRRALLEALAGETVTHVLLTHGHTDHAGGAAAFAQAVGAATYGFARPRAGERAGSGGARGSFPPDVPLEDGAVIEGPGWRLEALHTPGHASDHLCFALAGERILFSGDHVMGWSTSVVSPPDGDMAAYMASLRRLLARDDALLLPGHGPAVTEPRRHIAALLAHRLAREAAVLEAVREGLATPASIVLRLYPGLAAPLVRPAEGSVLAHLLKLEAEGLLARDQGGSDTFRLAN</sequence>
<dbReference type="InterPro" id="IPR050662">
    <property type="entry name" value="Sec-metab_biosynth-thioest"/>
</dbReference>
<dbReference type="Proteomes" id="UP000694001">
    <property type="component" value="Chromosome"/>
</dbReference>
<proteinExistence type="predicted"/>
<feature type="domain" description="Metallo-beta-lactamase" evidence="5">
    <location>
        <begin position="39"/>
        <end position="208"/>
    </location>
</feature>
<reference evidence="6" key="1">
    <citation type="submission" date="2021-06" db="EMBL/GenBank/DDBJ databases">
        <title>Elioraea tepida, sp. nov., a moderately thermophilic aerobic anoxygenic phototrophic bacterium isolated from an alkaline siliceous hot spring mat community in Yellowstone National Park, WY, USA.</title>
        <authorList>
            <person name="Saini M.K."/>
            <person name="Yoshida S."/>
            <person name="Sebastian A."/>
            <person name="Hirose S."/>
            <person name="Hara E."/>
            <person name="Tamaki H."/>
            <person name="Soulier N.T."/>
            <person name="Albert I."/>
            <person name="Hanada S."/>
            <person name="Bryant D.A."/>
            <person name="Tank M."/>
        </authorList>
    </citation>
    <scope>NUCLEOTIDE SEQUENCE</scope>
    <source>
        <strain evidence="6">MS-P2</strain>
    </source>
</reference>
<dbReference type="PANTHER" id="PTHR23131">
    <property type="entry name" value="ENDORIBONUCLEASE LACTB2"/>
    <property type="match status" value="1"/>
</dbReference>
<dbReference type="Pfam" id="PF17778">
    <property type="entry name" value="WHD_BLACT"/>
    <property type="match status" value="1"/>
</dbReference>
<name>A0A975YIL6_9PROT</name>
<dbReference type="AlphaFoldDB" id="A0A975YIL6"/>
<dbReference type="InterPro" id="IPR001018">
    <property type="entry name" value="Beta-lactamase_class-B_CS"/>
</dbReference>
<dbReference type="KEGG" id="elio:KO353_09315"/>
<evidence type="ECO:0000256" key="3">
    <source>
        <dbReference type="ARBA" id="ARBA00022801"/>
    </source>
</evidence>
<dbReference type="PROSITE" id="PS00743">
    <property type="entry name" value="BETA_LACTAMASE_B_1"/>
    <property type="match status" value="1"/>
</dbReference>
<evidence type="ECO:0000259" key="5">
    <source>
        <dbReference type="SMART" id="SM00849"/>
    </source>
</evidence>
<protein>
    <submittedName>
        <fullName evidence="6">MBL fold metallo-hydrolase</fullName>
    </submittedName>
</protein>
<dbReference type="RefSeq" id="WP_218284387.1">
    <property type="nucleotide sequence ID" value="NZ_CP076448.1"/>
</dbReference>
<dbReference type="PANTHER" id="PTHR23131:SF0">
    <property type="entry name" value="ENDORIBONUCLEASE LACTB2"/>
    <property type="match status" value="1"/>
</dbReference>
<keyword evidence="3" id="KW-0378">Hydrolase</keyword>
<keyword evidence="2" id="KW-0479">Metal-binding</keyword>
<dbReference type="InterPro" id="IPR001279">
    <property type="entry name" value="Metallo-B-lactamas"/>
</dbReference>
<evidence type="ECO:0000256" key="4">
    <source>
        <dbReference type="ARBA" id="ARBA00022833"/>
    </source>
</evidence>
<dbReference type="EMBL" id="CP076448">
    <property type="protein sequence ID" value="QXM23528.1"/>
    <property type="molecule type" value="Genomic_DNA"/>
</dbReference>